<accession>X1DEA9</accession>
<dbReference type="EMBL" id="BART01024350">
    <property type="protein sequence ID" value="GAH03399.1"/>
    <property type="molecule type" value="Genomic_DNA"/>
</dbReference>
<evidence type="ECO:0000256" key="9">
    <source>
        <dbReference type="ARBA" id="ARBA00023303"/>
    </source>
</evidence>
<protein>
    <recommendedName>
        <fullName evidence="12">Chloride channel protein</fullName>
    </recommendedName>
</protein>
<dbReference type="AlphaFoldDB" id="X1DEA9"/>
<evidence type="ECO:0000256" key="2">
    <source>
        <dbReference type="ARBA" id="ARBA00022448"/>
    </source>
</evidence>
<evidence type="ECO:0000256" key="8">
    <source>
        <dbReference type="ARBA" id="ARBA00023214"/>
    </source>
</evidence>
<dbReference type="PANTHER" id="PTHR43427:SF6">
    <property type="entry name" value="CHLORIDE CHANNEL PROTEIN CLC-E"/>
    <property type="match status" value="1"/>
</dbReference>
<dbReference type="InterPro" id="IPR014743">
    <property type="entry name" value="Cl-channel_core"/>
</dbReference>
<evidence type="ECO:0000256" key="4">
    <source>
        <dbReference type="ARBA" id="ARBA00022989"/>
    </source>
</evidence>
<feature type="transmembrane region" description="Helical" evidence="10">
    <location>
        <begin position="246"/>
        <end position="266"/>
    </location>
</feature>
<sequence>AISAIFNSPIAGVIFAIEVLLTDVTIAMFIPLLISSVFGSLISKSLLGDDILFSFKLIDNYTLNDLPFIIVMGIIAGLLSVYFTRTTFWVEGKLAKIKGTFTRAILGGIGLGILVLLMSPLYGEGYETIKALVHGEEQSILSKFESLGIPNTQLVAILFFTAVIFFKPVASALTIGAGGSGGIFAPSLFIGGVLGFVFASAVNLISGTEMLSVSNFTLIGMSGLMSGILHAPLTAIFLIAEITSGYTLFVPLMLVSAIAYSTSIYFESHSLYAKHLAQSGDLI</sequence>
<keyword evidence="9" id="KW-0407">Ion channel</keyword>
<evidence type="ECO:0000313" key="11">
    <source>
        <dbReference type="EMBL" id="GAH03399.1"/>
    </source>
</evidence>
<dbReference type="CDD" id="cd00400">
    <property type="entry name" value="Voltage_gated_ClC"/>
    <property type="match status" value="1"/>
</dbReference>
<keyword evidence="5" id="KW-0406">Ion transport</keyword>
<dbReference type="InterPro" id="IPR050368">
    <property type="entry name" value="ClC-type_chloride_channel"/>
</dbReference>
<evidence type="ECO:0000256" key="3">
    <source>
        <dbReference type="ARBA" id="ARBA00022692"/>
    </source>
</evidence>
<feature type="transmembrane region" description="Helical" evidence="10">
    <location>
        <begin position="154"/>
        <end position="176"/>
    </location>
</feature>
<evidence type="ECO:0000256" key="6">
    <source>
        <dbReference type="ARBA" id="ARBA00023136"/>
    </source>
</evidence>
<keyword evidence="7" id="KW-0869">Chloride channel</keyword>
<feature type="transmembrane region" description="Helical" evidence="10">
    <location>
        <begin position="218"/>
        <end position="239"/>
    </location>
</feature>
<feature type="transmembrane region" description="Helical" evidence="10">
    <location>
        <begin position="183"/>
        <end position="206"/>
    </location>
</feature>
<dbReference type="Pfam" id="PF00654">
    <property type="entry name" value="Voltage_CLC"/>
    <property type="match status" value="1"/>
</dbReference>
<organism evidence="11">
    <name type="scientific">marine sediment metagenome</name>
    <dbReference type="NCBI Taxonomy" id="412755"/>
    <lineage>
        <taxon>unclassified sequences</taxon>
        <taxon>metagenomes</taxon>
        <taxon>ecological metagenomes</taxon>
    </lineage>
</organism>
<gene>
    <name evidence="11" type="ORF">S01H4_44021</name>
</gene>
<keyword evidence="2" id="KW-0813">Transport</keyword>
<feature type="transmembrane region" description="Helical" evidence="10">
    <location>
        <begin position="66"/>
        <end position="83"/>
    </location>
</feature>
<feature type="non-terminal residue" evidence="11">
    <location>
        <position position="283"/>
    </location>
</feature>
<comment type="caution">
    <text evidence="11">The sequence shown here is derived from an EMBL/GenBank/DDBJ whole genome shotgun (WGS) entry which is preliminary data.</text>
</comment>
<dbReference type="SUPFAM" id="SSF81340">
    <property type="entry name" value="Clc chloride channel"/>
    <property type="match status" value="1"/>
</dbReference>
<feature type="non-terminal residue" evidence="11">
    <location>
        <position position="1"/>
    </location>
</feature>
<reference evidence="11" key="1">
    <citation type="journal article" date="2014" name="Front. Microbiol.">
        <title>High frequency of phylogenetically diverse reductive dehalogenase-homologous genes in deep subseafloor sedimentary metagenomes.</title>
        <authorList>
            <person name="Kawai M."/>
            <person name="Futagami T."/>
            <person name="Toyoda A."/>
            <person name="Takaki Y."/>
            <person name="Nishi S."/>
            <person name="Hori S."/>
            <person name="Arai W."/>
            <person name="Tsubouchi T."/>
            <person name="Morono Y."/>
            <person name="Uchiyama I."/>
            <person name="Ito T."/>
            <person name="Fujiyama A."/>
            <person name="Inagaki F."/>
            <person name="Takami H."/>
        </authorList>
    </citation>
    <scope>NUCLEOTIDE SEQUENCE</scope>
    <source>
        <strain evidence="11">Expedition CK06-06</strain>
    </source>
</reference>
<name>X1DEA9_9ZZZZ</name>
<evidence type="ECO:0000256" key="10">
    <source>
        <dbReference type="SAM" id="Phobius"/>
    </source>
</evidence>
<keyword evidence="8" id="KW-0868">Chloride</keyword>
<evidence type="ECO:0000256" key="7">
    <source>
        <dbReference type="ARBA" id="ARBA00023173"/>
    </source>
</evidence>
<keyword evidence="3 10" id="KW-0812">Transmembrane</keyword>
<evidence type="ECO:0008006" key="12">
    <source>
        <dbReference type="Google" id="ProtNLM"/>
    </source>
</evidence>
<proteinExistence type="predicted"/>
<dbReference type="GO" id="GO:0005254">
    <property type="term" value="F:chloride channel activity"/>
    <property type="evidence" value="ECO:0007669"/>
    <property type="project" value="UniProtKB-KW"/>
</dbReference>
<dbReference type="GO" id="GO:0034707">
    <property type="term" value="C:chloride channel complex"/>
    <property type="evidence" value="ECO:0007669"/>
    <property type="project" value="UniProtKB-KW"/>
</dbReference>
<feature type="transmembrane region" description="Helical" evidence="10">
    <location>
        <begin position="12"/>
        <end position="34"/>
    </location>
</feature>
<feature type="transmembrane region" description="Helical" evidence="10">
    <location>
        <begin position="104"/>
        <end position="122"/>
    </location>
</feature>
<dbReference type="Gene3D" id="1.10.3080.10">
    <property type="entry name" value="Clc chloride channel"/>
    <property type="match status" value="1"/>
</dbReference>
<keyword evidence="6 10" id="KW-0472">Membrane</keyword>
<keyword evidence="4 10" id="KW-1133">Transmembrane helix</keyword>
<dbReference type="PANTHER" id="PTHR43427">
    <property type="entry name" value="CHLORIDE CHANNEL PROTEIN CLC-E"/>
    <property type="match status" value="1"/>
</dbReference>
<dbReference type="InterPro" id="IPR001807">
    <property type="entry name" value="ClC"/>
</dbReference>
<evidence type="ECO:0000256" key="5">
    <source>
        <dbReference type="ARBA" id="ARBA00023065"/>
    </source>
</evidence>
<evidence type="ECO:0000256" key="1">
    <source>
        <dbReference type="ARBA" id="ARBA00004141"/>
    </source>
</evidence>
<comment type="subcellular location">
    <subcellularLocation>
        <location evidence="1">Membrane</location>
        <topology evidence="1">Multi-pass membrane protein</topology>
    </subcellularLocation>
</comment>